<feature type="domain" description="ABC transmembrane type-1" evidence="14">
    <location>
        <begin position="738"/>
        <end position="1025"/>
    </location>
</feature>
<dbReference type="InterPro" id="IPR003439">
    <property type="entry name" value="ABC_transporter-like_ATP-bd"/>
</dbReference>
<dbReference type="SUPFAM" id="SSF90123">
    <property type="entry name" value="ABC transporter transmembrane region"/>
    <property type="match status" value="2"/>
</dbReference>
<dbReference type="InterPro" id="IPR011527">
    <property type="entry name" value="ABC1_TM_dom"/>
</dbReference>
<evidence type="ECO:0000256" key="11">
    <source>
        <dbReference type="ARBA" id="ARBA00023180"/>
    </source>
</evidence>
<keyword evidence="8" id="KW-1278">Translocase</keyword>
<keyword evidence="4 12" id="KW-0812">Transmembrane</keyword>
<name>A0A813W609_9BILA</name>
<feature type="transmembrane region" description="Helical" evidence="12">
    <location>
        <begin position="332"/>
        <end position="353"/>
    </location>
</feature>
<evidence type="ECO:0000313" key="16">
    <source>
        <dbReference type="EMBL" id="CAF3526729.1"/>
    </source>
</evidence>
<dbReference type="Gene3D" id="3.40.50.300">
    <property type="entry name" value="P-loop containing nucleotide triphosphate hydrolases"/>
    <property type="match status" value="2"/>
</dbReference>
<keyword evidence="10 12" id="KW-0472">Membrane</keyword>
<dbReference type="CDD" id="cd18578">
    <property type="entry name" value="ABC_6TM_Pgp_ABCB1_D2_like"/>
    <property type="match status" value="1"/>
</dbReference>
<dbReference type="CDD" id="cd18577">
    <property type="entry name" value="ABC_6TM_Pgp_ABCB1_D1_like"/>
    <property type="match status" value="1"/>
</dbReference>
<dbReference type="EMBL" id="CAJNOT010000118">
    <property type="protein sequence ID" value="CAF0848609.1"/>
    <property type="molecule type" value="Genomic_DNA"/>
</dbReference>
<evidence type="ECO:0000256" key="1">
    <source>
        <dbReference type="ARBA" id="ARBA00004141"/>
    </source>
</evidence>
<keyword evidence="9 12" id="KW-1133">Transmembrane helix</keyword>
<dbReference type="GO" id="GO:0015421">
    <property type="term" value="F:ABC-type oligopeptide transporter activity"/>
    <property type="evidence" value="ECO:0007669"/>
    <property type="project" value="TreeGrafter"/>
</dbReference>
<feature type="transmembrane region" description="Helical" evidence="12">
    <location>
        <begin position="222"/>
        <end position="240"/>
    </location>
</feature>
<dbReference type="GO" id="GO:0005743">
    <property type="term" value="C:mitochondrial inner membrane"/>
    <property type="evidence" value="ECO:0007669"/>
    <property type="project" value="TreeGrafter"/>
</dbReference>
<dbReference type="FunFam" id="3.40.50.300:FF:000479">
    <property type="entry name" value="Multidrug resistance protein 1A"/>
    <property type="match status" value="1"/>
</dbReference>
<keyword evidence="11" id="KW-0325">Glycoprotein</keyword>
<dbReference type="InterPro" id="IPR003593">
    <property type="entry name" value="AAA+_ATPase"/>
</dbReference>
<evidence type="ECO:0000256" key="5">
    <source>
        <dbReference type="ARBA" id="ARBA00022737"/>
    </source>
</evidence>
<dbReference type="InterPro" id="IPR039421">
    <property type="entry name" value="Type_1_exporter"/>
</dbReference>
<evidence type="ECO:0000256" key="4">
    <source>
        <dbReference type="ARBA" id="ARBA00022692"/>
    </source>
</evidence>
<keyword evidence="5" id="KW-0677">Repeat</keyword>
<protein>
    <submittedName>
        <fullName evidence="15">Uncharacterized protein</fullName>
    </submittedName>
</protein>
<dbReference type="PROSITE" id="PS50929">
    <property type="entry name" value="ABC_TM1F"/>
    <property type="match status" value="2"/>
</dbReference>
<evidence type="ECO:0000256" key="3">
    <source>
        <dbReference type="ARBA" id="ARBA00022448"/>
    </source>
</evidence>
<dbReference type="PANTHER" id="PTHR43394:SF27">
    <property type="entry name" value="ATP-DEPENDENT TRANSLOCASE ABCB1-LIKE"/>
    <property type="match status" value="1"/>
</dbReference>
<dbReference type="PANTHER" id="PTHR43394">
    <property type="entry name" value="ATP-DEPENDENT PERMEASE MDL1, MITOCHONDRIAL"/>
    <property type="match status" value="1"/>
</dbReference>
<feature type="transmembrane region" description="Helical" evidence="12">
    <location>
        <begin position="359"/>
        <end position="379"/>
    </location>
</feature>
<sequence>MTMKTKSVLLQEPVLTKSVLPQEPVLTKIVQLDELQKSTDDTTPTLHEDNSTLIKNLRTIEIYKFTDALDIFLLIIGTIGSFASGACFPLILYVYQQVTDALVNYGKLQYIQQMNFQNRSQLSCENGGFSIPDNTTSPIQAIQNVVKWYVLLGFLSILFYTIGFTAYMVSAERQIRRIRFRLFRNILYQDMSYFDILGGKGKLTNMLTDDLLKIKDGMGDKMADFLSLLARMIGCMVFSLVKGWKLTLVILAVAPLVITAFNLTIKFTVKYTKKQIHAYGKANNIVQEVLIAIRTVTAFNGQKKEYERYANSLSDVPIIGIKKGIVQGLCQIFSNIATGIVFTAALWYGQYLIKTECQTYSAGKLVVIFIACLNTTWCLNQIVPSLEKFADATASGSWIFETIARQSKIDASRVDEGEKRASFNGEIKLENVRFTYPARPKQPILQNINLTIPSGKTVALVGHSGCGKSTVLSLITRMYDPNHGQVLLDGEDIRKLNIEWLRSQIGYVGQEPVLFSGTIQDNIRLGKPDATEIEIDEAAKMANAHEFILDLPEKYKTSAKGMLSGGQKQRIAIARAIISNPKILLLDEATSALDTRSEKIVQNALNKASIGRTTIIIAHRLTTIQDADLILVFDKGSIVEQGTHRELLQIENGIYRSLVAHSDQDEEDVEDVEDEHENVLGPKLSRNSSIKLLGQMSSLEAEETSSNEKEENIKHSCCHSPFFIKLLKLNSPEKFYLFIGCICSLIFGGVEPAVGLVYSIIYGLLANPNLDEQSIRTRNLSLIIFGIYVFGGIVQFLSTITFTKSGEALTLRMRLRTFEAMLRQEMGWFDEEKNSVGSLVTRLSSDTAALKGLTGVRLNAFVSSLGTTIFALIVAFMAGWKLTLVVLCFTPLLIFSGYLQGQTQSKAGQSKTAKSFAEEGGRYAVEAIQDIRTVATLNQEKFFIKKYEEAFYQDFKKRMCKIPIQALGKAIANSFLYFIHVTAFSYGASLVESGQMGFAEVFRVFIVINFASMSVGRSTSVMPDYNIAKAAAQRILALHNRQSTVDPYNENGLKLDDFQGNIEFHNIGFSYPTRKNRRVLRNFNLKCLQGQTTALIGSSGCGKSTTISLLLRFYDSINGKIFLDNHDIKALNINWLRSIIGFVQQEPILFDRTIAENIAYGIQDRQVSLEEIQEAATQANIHQEIIQFPQGYETNCGNVGNSQLSGGQKQRIAIARALLRKPKILLLDEATSALDYRSEGIVQEAIDNVRKGRTCLTIAHRLTTIQNSEKIVVVDRGRIREEGQHEDLLRQKGLYYKLQRATEQRHHET</sequence>
<feature type="transmembrane region" description="Helical" evidence="12">
    <location>
        <begin position="71"/>
        <end position="95"/>
    </location>
</feature>
<dbReference type="InterPro" id="IPR036640">
    <property type="entry name" value="ABC1_TM_sf"/>
</dbReference>
<dbReference type="GO" id="GO:0016887">
    <property type="term" value="F:ATP hydrolysis activity"/>
    <property type="evidence" value="ECO:0007669"/>
    <property type="project" value="InterPro"/>
</dbReference>
<feature type="transmembrane region" description="Helical" evidence="12">
    <location>
        <begin position="966"/>
        <end position="988"/>
    </location>
</feature>
<evidence type="ECO:0000256" key="2">
    <source>
        <dbReference type="ARBA" id="ARBA00007577"/>
    </source>
</evidence>
<comment type="similarity">
    <text evidence="2">Belongs to the ABC transporter superfamily. ABCB family. Multidrug resistance exporter (TC 3.A.1.201) subfamily.</text>
</comment>
<feature type="transmembrane region" description="Helical" evidence="12">
    <location>
        <begin position="858"/>
        <end position="878"/>
    </location>
</feature>
<feature type="domain" description="ABC transporter" evidence="13">
    <location>
        <begin position="1062"/>
        <end position="1301"/>
    </location>
</feature>
<comment type="caution">
    <text evidence="15">The sequence shown here is derived from an EMBL/GenBank/DDBJ whole genome shotgun (WGS) entry which is preliminary data.</text>
</comment>
<evidence type="ECO:0000256" key="12">
    <source>
        <dbReference type="SAM" id="Phobius"/>
    </source>
</evidence>
<evidence type="ECO:0000256" key="9">
    <source>
        <dbReference type="ARBA" id="ARBA00022989"/>
    </source>
</evidence>
<organism evidence="15 17">
    <name type="scientific">Rotaria sordida</name>
    <dbReference type="NCBI Taxonomy" id="392033"/>
    <lineage>
        <taxon>Eukaryota</taxon>
        <taxon>Metazoa</taxon>
        <taxon>Spiralia</taxon>
        <taxon>Gnathifera</taxon>
        <taxon>Rotifera</taxon>
        <taxon>Eurotatoria</taxon>
        <taxon>Bdelloidea</taxon>
        <taxon>Philodinida</taxon>
        <taxon>Philodinidae</taxon>
        <taxon>Rotaria</taxon>
    </lineage>
</organism>
<reference evidence="15" key="1">
    <citation type="submission" date="2021-02" db="EMBL/GenBank/DDBJ databases">
        <authorList>
            <person name="Nowell W R."/>
        </authorList>
    </citation>
    <scope>NUCLEOTIDE SEQUENCE</scope>
</reference>
<feature type="transmembrane region" description="Helical" evidence="12">
    <location>
        <begin position="148"/>
        <end position="169"/>
    </location>
</feature>
<dbReference type="SMART" id="SM00382">
    <property type="entry name" value="AAA"/>
    <property type="match status" value="2"/>
</dbReference>
<feature type="transmembrane region" description="Helical" evidence="12">
    <location>
        <begin position="884"/>
        <end position="901"/>
    </location>
</feature>
<evidence type="ECO:0000259" key="13">
    <source>
        <dbReference type="PROSITE" id="PS50893"/>
    </source>
</evidence>
<dbReference type="Gene3D" id="1.20.1560.10">
    <property type="entry name" value="ABC transporter type 1, transmembrane domain"/>
    <property type="match status" value="1"/>
</dbReference>
<dbReference type="PROSITE" id="PS00211">
    <property type="entry name" value="ABC_TRANSPORTER_1"/>
    <property type="match status" value="2"/>
</dbReference>
<evidence type="ECO:0000256" key="10">
    <source>
        <dbReference type="ARBA" id="ARBA00023136"/>
    </source>
</evidence>
<dbReference type="FunFam" id="3.40.50.300:FF:000205">
    <property type="entry name" value="ABC transporter B family member 4"/>
    <property type="match status" value="1"/>
</dbReference>
<keyword evidence="7" id="KW-0067">ATP-binding</keyword>
<dbReference type="Proteomes" id="UP000663836">
    <property type="component" value="Unassembled WGS sequence"/>
</dbReference>
<dbReference type="SUPFAM" id="SSF52540">
    <property type="entry name" value="P-loop containing nucleoside triphosphate hydrolases"/>
    <property type="match status" value="2"/>
</dbReference>
<evidence type="ECO:0000313" key="15">
    <source>
        <dbReference type="EMBL" id="CAF0848609.1"/>
    </source>
</evidence>
<feature type="domain" description="ABC transmembrane type-1" evidence="14">
    <location>
        <begin position="75"/>
        <end position="391"/>
    </location>
</feature>
<dbReference type="GO" id="GO:0005524">
    <property type="term" value="F:ATP binding"/>
    <property type="evidence" value="ECO:0007669"/>
    <property type="project" value="UniProtKB-KW"/>
</dbReference>
<dbReference type="InterPro" id="IPR027417">
    <property type="entry name" value="P-loop_NTPase"/>
</dbReference>
<proteinExistence type="inferred from homology"/>
<feature type="transmembrane region" description="Helical" evidence="12">
    <location>
        <begin position="781"/>
        <end position="803"/>
    </location>
</feature>
<feature type="domain" description="ABC transporter" evidence="13">
    <location>
        <begin position="427"/>
        <end position="660"/>
    </location>
</feature>
<feature type="transmembrane region" description="Helical" evidence="12">
    <location>
        <begin position="246"/>
        <end position="265"/>
    </location>
</feature>
<accession>A0A813W609</accession>
<dbReference type="GO" id="GO:0090374">
    <property type="term" value="P:oligopeptide export from mitochondrion"/>
    <property type="evidence" value="ECO:0007669"/>
    <property type="project" value="TreeGrafter"/>
</dbReference>
<keyword evidence="6" id="KW-0547">Nucleotide-binding</keyword>
<dbReference type="PROSITE" id="PS50893">
    <property type="entry name" value="ABC_TRANSPORTER_2"/>
    <property type="match status" value="2"/>
</dbReference>
<dbReference type="Pfam" id="PF00005">
    <property type="entry name" value="ABC_tran"/>
    <property type="match status" value="2"/>
</dbReference>
<keyword evidence="3" id="KW-0813">Transport</keyword>
<evidence type="ECO:0000259" key="14">
    <source>
        <dbReference type="PROSITE" id="PS50929"/>
    </source>
</evidence>
<comment type="subcellular location">
    <subcellularLocation>
        <location evidence="1">Membrane</location>
        <topology evidence="1">Multi-pass membrane protein</topology>
    </subcellularLocation>
</comment>
<dbReference type="Proteomes" id="UP000663864">
    <property type="component" value="Unassembled WGS sequence"/>
</dbReference>
<dbReference type="CDD" id="cd03249">
    <property type="entry name" value="ABC_MTABC3_MDL1_MDL2"/>
    <property type="match status" value="2"/>
</dbReference>
<dbReference type="EMBL" id="CAJOBD010000004">
    <property type="protein sequence ID" value="CAF3526729.1"/>
    <property type="molecule type" value="Genomic_DNA"/>
</dbReference>
<evidence type="ECO:0000313" key="17">
    <source>
        <dbReference type="Proteomes" id="UP000663864"/>
    </source>
</evidence>
<dbReference type="InterPro" id="IPR017871">
    <property type="entry name" value="ABC_transporter-like_CS"/>
</dbReference>
<gene>
    <name evidence="16" type="ORF">JBS370_LOCUS155</name>
    <name evidence="15" type="ORF">ZHD862_LOCUS4754</name>
</gene>
<evidence type="ECO:0000256" key="6">
    <source>
        <dbReference type="ARBA" id="ARBA00022741"/>
    </source>
</evidence>
<evidence type="ECO:0000256" key="7">
    <source>
        <dbReference type="ARBA" id="ARBA00022840"/>
    </source>
</evidence>
<evidence type="ECO:0000256" key="8">
    <source>
        <dbReference type="ARBA" id="ARBA00022967"/>
    </source>
</evidence>
<dbReference type="Pfam" id="PF00664">
    <property type="entry name" value="ABC_membrane"/>
    <property type="match status" value="2"/>
</dbReference>
<feature type="transmembrane region" description="Helical" evidence="12">
    <location>
        <begin position="735"/>
        <end position="761"/>
    </location>
</feature>